<evidence type="ECO:0000313" key="7">
    <source>
        <dbReference type="EMBL" id="KAE8123891.1"/>
    </source>
</evidence>
<dbReference type="OrthoDB" id="811266at2759"/>
<accession>A0A5N6RRA7</accession>
<evidence type="ECO:0000256" key="5">
    <source>
        <dbReference type="ARBA" id="ARBA00023242"/>
    </source>
</evidence>
<protein>
    <recommendedName>
        <fullName evidence="6">TF-B3 domain-containing protein</fullName>
    </recommendedName>
</protein>
<dbReference type="PROSITE" id="PS50863">
    <property type="entry name" value="B3"/>
    <property type="match status" value="1"/>
</dbReference>
<dbReference type="AlphaFoldDB" id="A0A5N6RRA7"/>
<evidence type="ECO:0000256" key="1">
    <source>
        <dbReference type="ARBA" id="ARBA00004123"/>
    </source>
</evidence>
<evidence type="ECO:0000259" key="6">
    <source>
        <dbReference type="PROSITE" id="PS50863"/>
    </source>
</evidence>
<dbReference type="GO" id="GO:0003700">
    <property type="term" value="F:DNA-binding transcription factor activity"/>
    <property type="evidence" value="ECO:0007669"/>
    <property type="project" value="InterPro"/>
</dbReference>
<keyword evidence="8" id="KW-1185">Reference proteome</keyword>
<organism evidence="7 8">
    <name type="scientific">Carpinus fangiana</name>
    <dbReference type="NCBI Taxonomy" id="176857"/>
    <lineage>
        <taxon>Eukaryota</taxon>
        <taxon>Viridiplantae</taxon>
        <taxon>Streptophyta</taxon>
        <taxon>Embryophyta</taxon>
        <taxon>Tracheophyta</taxon>
        <taxon>Spermatophyta</taxon>
        <taxon>Magnoliopsida</taxon>
        <taxon>eudicotyledons</taxon>
        <taxon>Gunneridae</taxon>
        <taxon>Pentapetalae</taxon>
        <taxon>rosids</taxon>
        <taxon>fabids</taxon>
        <taxon>Fagales</taxon>
        <taxon>Betulaceae</taxon>
        <taxon>Carpinus</taxon>
    </lineage>
</organism>
<sequence length="152" mass="17777">MFVRLITTEKLVCFECQVMLSKILKESDVNVSESRVYLPRKLADKFGFTRPGIFEVIVYDDQMNPWRMNFFGRNDNRSYLGSEWHQFVIAKGLREGDTVTFSKLIWRHAGTMPRLFKITHEAARRGPVLVPFDLNKLPPQEFDLNELPPPEN</sequence>
<dbReference type="SUPFAM" id="SSF101936">
    <property type="entry name" value="DNA-binding pseudobarrel domain"/>
    <property type="match status" value="1"/>
</dbReference>
<dbReference type="CDD" id="cd10017">
    <property type="entry name" value="B3_DNA"/>
    <property type="match status" value="1"/>
</dbReference>
<keyword evidence="5" id="KW-0539">Nucleus</keyword>
<dbReference type="EMBL" id="CM017328">
    <property type="protein sequence ID" value="KAE8123891.1"/>
    <property type="molecule type" value="Genomic_DNA"/>
</dbReference>
<comment type="subcellular location">
    <subcellularLocation>
        <location evidence="1">Nucleus</location>
    </subcellularLocation>
</comment>
<gene>
    <name evidence="7" type="ORF">FH972_018810</name>
</gene>
<dbReference type="PANTHER" id="PTHR31140">
    <property type="entry name" value="B3 DOMAIN-CONTAINING TRANSCRIPTION FACTOR ABI3"/>
    <property type="match status" value="1"/>
</dbReference>
<evidence type="ECO:0000313" key="8">
    <source>
        <dbReference type="Proteomes" id="UP000327013"/>
    </source>
</evidence>
<dbReference type="PANTHER" id="PTHR31140:SF139">
    <property type="entry name" value="B3 DOMAIN-CONTAINING PROTEIN OS02G0455900-RELATED"/>
    <property type="match status" value="1"/>
</dbReference>
<evidence type="ECO:0000256" key="3">
    <source>
        <dbReference type="ARBA" id="ARBA00023125"/>
    </source>
</evidence>
<proteinExistence type="predicted"/>
<dbReference type="InterPro" id="IPR003340">
    <property type="entry name" value="B3_DNA-bd"/>
</dbReference>
<feature type="domain" description="TF-B3" evidence="6">
    <location>
        <begin position="21"/>
        <end position="122"/>
    </location>
</feature>
<keyword evidence="4" id="KW-0804">Transcription</keyword>
<dbReference type="GO" id="GO:0003677">
    <property type="term" value="F:DNA binding"/>
    <property type="evidence" value="ECO:0007669"/>
    <property type="project" value="UniProtKB-KW"/>
</dbReference>
<dbReference type="SMART" id="SM01019">
    <property type="entry name" value="B3"/>
    <property type="match status" value="1"/>
</dbReference>
<dbReference type="Pfam" id="PF02362">
    <property type="entry name" value="B3"/>
    <property type="match status" value="1"/>
</dbReference>
<evidence type="ECO:0000256" key="2">
    <source>
        <dbReference type="ARBA" id="ARBA00023015"/>
    </source>
</evidence>
<evidence type="ECO:0000256" key="4">
    <source>
        <dbReference type="ARBA" id="ARBA00023163"/>
    </source>
</evidence>
<dbReference type="Gene3D" id="2.40.330.10">
    <property type="entry name" value="DNA-binding pseudobarrel domain"/>
    <property type="match status" value="1"/>
</dbReference>
<keyword evidence="3" id="KW-0238">DNA-binding</keyword>
<dbReference type="Proteomes" id="UP000327013">
    <property type="component" value="Chromosome 8"/>
</dbReference>
<dbReference type="InterPro" id="IPR015300">
    <property type="entry name" value="DNA-bd_pseudobarrel_sf"/>
</dbReference>
<keyword evidence="2" id="KW-0805">Transcription regulation</keyword>
<reference evidence="7 8" key="1">
    <citation type="submission" date="2019-06" db="EMBL/GenBank/DDBJ databases">
        <title>A chromosomal-level reference genome of Carpinus fangiana (Coryloideae, Betulaceae).</title>
        <authorList>
            <person name="Yang X."/>
            <person name="Wang Z."/>
            <person name="Zhang L."/>
            <person name="Hao G."/>
            <person name="Liu J."/>
            <person name="Yang Y."/>
        </authorList>
    </citation>
    <scope>NUCLEOTIDE SEQUENCE [LARGE SCALE GENOMIC DNA]</scope>
    <source>
        <strain evidence="7">Cfa_2016G</strain>
        <tissue evidence="7">Leaf</tissue>
    </source>
</reference>
<dbReference type="InterPro" id="IPR044800">
    <property type="entry name" value="LEC2-like"/>
</dbReference>
<dbReference type="GO" id="GO:0005634">
    <property type="term" value="C:nucleus"/>
    <property type="evidence" value="ECO:0007669"/>
    <property type="project" value="UniProtKB-SubCell"/>
</dbReference>
<name>A0A5N6RRA7_9ROSI</name>